<dbReference type="PANTHER" id="PTHR35043">
    <property type="entry name" value="TRANSCRIPTION FACTOR DOMAIN-CONTAINING PROTEIN"/>
    <property type="match status" value="1"/>
</dbReference>
<keyword evidence="2" id="KW-0812">Transmembrane</keyword>
<dbReference type="AlphaFoldDB" id="A0A8I3A7H7"/>
<keyword evidence="3" id="KW-0732">Signal</keyword>
<keyword evidence="5" id="KW-1185">Reference proteome</keyword>
<feature type="transmembrane region" description="Helical" evidence="2">
    <location>
        <begin position="161"/>
        <end position="180"/>
    </location>
</feature>
<keyword evidence="2" id="KW-0472">Membrane</keyword>
<evidence type="ECO:0000256" key="2">
    <source>
        <dbReference type="SAM" id="Phobius"/>
    </source>
</evidence>
<proteinExistence type="predicted"/>
<dbReference type="EMBL" id="JAGFBS010000017">
    <property type="protein sequence ID" value="KAG6374678.1"/>
    <property type="molecule type" value="Genomic_DNA"/>
</dbReference>
<name>A0A8I3A7H7_9AGAM</name>
<evidence type="ECO:0000256" key="1">
    <source>
        <dbReference type="SAM" id="MobiDB-lite"/>
    </source>
</evidence>
<gene>
    <name evidence="4" type="ORF">JVT61DRAFT_4047</name>
</gene>
<accession>A0A8I3A7H7</accession>
<protein>
    <submittedName>
        <fullName evidence="4">Uncharacterized protein</fullName>
    </submittedName>
</protein>
<dbReference type="Proteomes" id="UP000683000">
    <property type="component" value="Unassembled WGS sequence"/>
</dbReference>
<feature type="region of interest" description="Disordered" evidence="1">
    <location>
        <begin position="281"/>
        <end position="308"/>
    </location>
</feature>
<evidence type="ECO:0000256" key="3">
    <source>
        <dbReference type="SAM" id="SignalP"/>
    </source>
</evidence>
<feature type="transmembrane region" description="Helical" evidence="2">
    <location>
        <begin position="30"/>
        <end position="49"/>
    </location>
</feature>
<feature type="chain" id="PRO_5034066126" evidence="3">
    <location>
        <begin position="18"/>
        <end position="366"/>
    </location>
</feature>
<sequence length="366" mass="41498">MLHLLLILFHLAQLVQGTSTNTTDSSCRNVWSILSSCALTLLICVWHAIHFTIHQDEWTTTWWFKGLCVLGSFVAPEAIVVWAARDWKSARERVIEFRDEEYEWSMTHSFFAEMGGFVYRDDKGRPRTIDSREFLRPCKANEIANPIITAKDIKGRSKSDALGKVILTLQLFWFMLQVVVRGSTGFAVTLVELDTVCMAVLSLLVLLLCTGGKSHSSRTVPTFCTIHLLEWNCIHERNRSCKPFLLQHSASRTDITIYRSNAWKSDPSCLSTLMSCFTRTQKTQPTTGDEETSLADRKGKPSHPKSRRLVDELDEEEVIAVSLLSTWTILIFSFPARGIVHLERGIEFATTPNSRQSLIESSGTYM</sequence>
<keyword evidence="2" id="KW-1133">Transmembrane helix</keyword>
<evidence type="ECO:0000313" key="5">
    <source>
        <dbReference type="Proteomes" id="UP000683000"/>
    </source>
</evidence>
<comment type="caution">
    <text evidence="4">The sequence shown here is derived from an EMBL/GenBank/DDBJ whole genome shotgun (WGS) entry which is preliminary data.</text>
</comment>
<dbReference type="OrthoDB" id="9451547at2759"/>
<feature type="signal peptide" evidence="3">
    <location>
        <begin position="1"/>
        <end position="17"/>
    </location>
</feature>
<dbReference type="PANTHER" id="PTHR35043:SF7">
    <property type="entry name" value="TRANSCRIPTION FACTOR DOMAIN-CONTAINING PROTEIN"/>
    <property type="match status" value="1"/>
</dbReference>
<organism evidence="4 5">
    <name type="scientific">Boletus reticuloceps</name>
    <dbReference type="NCBI Taxonomy" id="495285"/>
    <lineage>
        <taxon>Eukaryota</taxon>
        <taxon>Fungi</taxon>
        <taxon>Dikarya</taxon>
        <taxon>Basidiomycota</taxon>
        <taxon>Agaricomycotina</taxon>
        <taxon>Agaricomycetes</taxon>
        <taxon>Agaricomycetidae</taxon>
        <taxon>Boletales</taxon>
        <taxon>Boletineae</taxon>
        <taxon>Boletaceae</taxon>
        <taxon>Boletoideae</taxon>
        <taxon>Boletus</taxon>
    </lineage>
</organism>
<feature type="transmembrane region" description="Helical" evidence="2">
    <location>
        <begin position="186"/>
        <end position="209"/>
    </location>
</feature>
<evidence type="ECO:0000313" key="4">
    <source>
        <dbReference type="EMBL" id="KAG6374678.1"/>
    </source>
</evidence>
<reference evidence="4" key="1">
    <citation type="submission" date="2021-03" db="EMBL/GenBank/DDBJ databases">
        <title>Evolutionary innovations through gain and loss of genes in the ectomycorrhizal Boletales.</title>
        <authorList>
            <person name="Wu G."/>
            <person name="Miyauchi S."/>
            <person name="Morin E."/>
            <person name="Yang Z.-L."/>
            <person name="Xu J."/>
            <person name="Martin F.M."/>
        </authorList>
    </citation>
    <scope>NUCLEOTIDE SEQUENCE</scope>
    <source>
        <strain evidence="4">BR01</strain>
    </source>
</reference>